<reference evidence="1" key="1">
    <citation type="submission" date="2022-03" db="EMBL/GenBank/DDBJ databases">
        <title>Identification of a novel bacterium isolated from mangrove sediments.</title>
        <authorList>
            <person name="Pan X."/>
        </authorList>
    </citation>
    <scope>NUCLEOTIDE SEQUENCE</scope>
    <source>
        <strain evidence="1">B1949</strain>
    </source>
</reference>
<evidence type="ECO:0008006" key="3">
    <source>
        <dbReference type="Google" id="ProtNLM"/>
    </source>
</evidence>
<dbReference type="Gene3D" id="1.25.40.10">
    <property type="entry name" value="Tetratricopeptide repeat domain"/>
    <property type="match status" value="1"/>
</dbReference>
<comment type="caution">
    <text evidence="1">The sequence shown here is derived from an EMBL/GenBank/DDBJ whole genome shotgun (WGS) entry which is preliminary data.</text>
</comment>
<dbReference type="InterPro" id="IPR011990">
    <property type="entry name" value="TPR-like_helical_dom_sf"/>
</dbReference>
<protein>
    <recommendedName>
        <fullName evidence="3">Tetratricopeptide repeat protein</fullName>
    </recommendedName>
</protein>
<dbReference type="RefSeq" id="WP_244016724.1">
    <property type="nucleotide sequence ID" value="NZ_JALHLF010000005.1"/>
</dbReference>
<evidence type="ECO:0000313" key="1">
    <source>
        <dbReference type="EMBL" id="MCJ2181604.1"/>
    </source>
</evidence>
<accession>A0ABT0B9Y6</accession>
<sequence>MGVLTATPGRAEAQDPRLVEIVELLHRNEAFEALAQAVAMDPTNAFFLSELGLAQALAGQPGKALDNYRRAHRLGAVQADDPSMRAIDARALRGMGKAARAGRS</sequence>
<dbReference type="SUPFAM" id="SSF48452">
    <property type="entry name" value="TPR-like"/>
    <property type="match status" value="1"/>
</dbReference>
<dbReference type="EMBL" id="JALHLF010000005">
    <property type="protein sequence ID" value="MCJ2181604.1"/>
    <property type="molecule type" value="Genomic_DNA"/>
</dbReference>
<name>A0ABT0B9Y6_9SPHN</name>
<gene>
    <name evidence="1" type="ORF">MTR62_02600</name>
</gene>
<keyword evidence="2" id="KW-1185">Reference proteome</keyword>
<dbReference type="Proteomes" id="UP001162881">
    <property type="component" value="Unassembled WGS sequence"/>
</dbReference>
<evidence type="ECO:0000313" key="2">
    <source>
        <dbReference type="Proteomes" id="UP001162881"/>
    </source>
</evidence>
<organism evidence="1 2">
    <name type="scientific">Novosphingobium organovorum</name>
    <dbReference type="NCBI Taxonomy" id="2930092"/>
    <lineage>
        <taxon>Bacteria</taxon>
        <taxon>Pseudomonadati</taxon>
        <taxon>Pseudomonadota</taxon>
        <taxon>Alphaproteobacteria</taxon>
        <taxon>Sphingomonadales</taxon>
        <taxon>Sphingomonadaceae</taxon>
        <taxon>Novosphingobium</taxon>
    </lineage>
</organism>
<proteinExistence type="predicted"/>